<name>A0A9Y2IK93_9PSEU</name>
<evidence type="ECO:0000259" key="2">
    <source>
        <dbReference type="Pfam" id="PF00441"/>
    </source>
</evidence>
<dbReference type="Pfam" id="PF00441">
    <property type="entry name" value="Acyl-CoA_dh_1"/>
    <property type="match status" value="1"/>
</dbReference>
<feature type="domain" description="Acyl-CoA dehydrogenase/oxidase C-terminal" evidence="2">
    <location>
        <begin position="1"/>
        <end position="46"/>
    </location>
</feature>
<dbReference type="InterPro" id="IPR036250">
    <property type="entry name" value="AcylCo_DH-like_C"/>
</dbReference>
<organism evidence="3 4">
    <name type="scientific">Amycolatopsis carbonis</name>
    <dbReference type="NCBI Taxonomy" id="715471"/>
    <lineage>
        <taxon>Bacteria</taxon>
        <taxon>Bacillati</taxon>
        <taxon>Actinomycetota</taxon>
        <taxon>Actinomycetes</taxon>
        <taxon>Pseudonocardiales</taxon>
        <taxon>Pseudonocardiaceae</taxon>
        <taxon>Amycolatopsis</taxon>
    </lineage>
</organism>
<dbReference type="SUPFAM" id="SSF47203">
    <property type="entry name" value="Acyl-CoA dehydrogenase C-terminal domain-like"/>
    <property type="match status" value="1"/>
</dbReference>
<keyword evidence="1" id="KW-0285">Flavoprotein</keyword>
<protein>
    <submittedName>
        <fullName evidence="3">Acyl-CoA dehydrogenase family protein</fullName>
    </submittedName>
</protein>
<keyword evidence="4" id="KW-1185">Reference proteome</keyword>
<reference evidence="3 4" key="1">
    <citation type="submission" date="2023-06" db="EMBL/GenBank/DDBJ databases">
        <authorList>
            <person name="Oyuntsetseg B."/>
            <person name="Kim S.B."/>
        </authorList>
    </citation>
    <scope>NUCLEOTIDE SEQUENCE [LARGE SCALE GENOMIC DNA]</scope>
    <source>
        <strain evidence="3 4">2-15</strain>
    </source>
</reference>
<sequence length="72" mass="7876">MFGSETAVEVINDLVKVVGVTAYDENFPLVRHLMDALSYPVLEGSNVGVRRRQLQELIRTPGYDPLSASGLA</sequence>
<dbReference type="AlphaFoldDB" id="A0A9Y2IK93"/>
<dbReference type="KEGG" id="acab:QRX50_04985"/>
<dbReference type="RefSeq" id="WP_285970787.1">
    <property type="nucleotide sequence ID" value="NZ_CP127294.1"/>
</dbReference>
<dbReference type="EMBL" id="CP127294">
    <property type="protein sequence ID" value="WIX80148.1"/>
    <property type="molecule type" value="Genomic_DNA"/>
</dbReference>
<dbReference type="GO" id="GO:0016627">
    <property type="term" value="F:oxidoreductase activity, acting on the CH-CH group of donors"/>
    <property type="evidence" value="ECO:0007669"/>
    <property type="project" value="InterPro"/>
</dbReference>
<gene>
    <name evidence="3" type="ORF">QRX50_04985</name>
</gene>
<evidence type="ECO:0000313" key="3">
    <source>
        <dbReference type="EMBL" id="WIX80148.1"/>
    </source>
</evidence>
<dbReference type="Gene3D" id="1.20.140.10">
    <property type="entry name" value="Butyryl-CoA Dehydrogenase, subunit A, domain 3"/>
    <property type="match status" value="1"/>
</dbReference>
<proteinExistence type="predicted"/>
<dbReference type="Proteomes" id="UP001236014">
    <property type="component" value="Chromosome"/>
</dbReference>
<dbReference type="InterPro" id="IPR009075">
    <property type="entry name" value="AcylCo_DH/oxidase_C"/>
</dbReference>
<evidence type="ECO:0000256" key="1">
    <source>
        <dbReference type="ARBA" id="ARBA00022630"/>
    </source>
</evidence>
<evidence type="ECO:0000313" key="4">
    <source>
        <dbReference type="Proteomes" id="UP001236014"/>
    </source>
</evidence>
<accession>A0A9Y2IK93</accession>